<dbReference type="OMA" id="HANTCNE"/>
<dbReference type="InterPro" id="IPR015422">
    <property type="entry name" value="PyrdxlP-dep_Trfase_small"/>
</dbReference>
<protein>
    <submittedName>
        <fullName evidence="4">SCP domain-containing protein</fullName>
    </submittedName>
</protein>
<dbReference type="Proteomes" id="UP000267027">
    <property type="component" value="Unassembled WGS sequence"/>
</dbReference>
<gene>
    <name evidence="2" type="ORF">ACOC_LOCUS8684</name>
</gene>
<dbReference type="InterPro" id="IPR035940">
    <property type="entry name" value="CAP_sf"/>
</dbReference>
<evidence type="ECO:0000313" key="2">
    <source>
        <dbReference type="EMBL" id="VDM60269.1"/>
    </source>
</evidence>
<dbReference type="OrthoDB" id="5874910at2759"/>
<evidence type="ECO:0000313" key="3">
    <source>
        <dbReference type="Proteomes" id="UP000267027"/>
    </source>
</evidence>
<dbReference type="CDD" id="cd05380">
    <property type="entry name" value="CAP_euk"/>
    <property type="match status" value="2"/>
</dbReference>
<keyword evidence="3" id="KW-1185">Reference proteome</keyword>
<dbReference type="Gene3D" id="3.90.1150.10">
    <property type="entry name" value="Aspartate Aminotransferase, domain 1"/>
    <property type="match status" value="1"/>
</dbReference>
<dbReference type="EMBL" id="UYYA01004188">
    <property type="protein sequence ID" value="VDM60269.1"/>
    <property type="molecule type" value="Genomic_DNA"/>
</dbReference>
<reference evidence="4" key="1">
    <citation type="submission" date="2017-02" db="UniProtKB">
        <authorList>
            <consortium name="WormBaseParasite"/>
        </authorList>
    </citation>
    <scope>IDENTIFICATION</scope>
</reference>
<name>A0A0R3PSN8_ANGCS</name>
<dbReference type="InterPro" id="IPR014044">
    <property type="entry name" value="CAP_dom"/>
</dbReference>
<dbReference type="Gene3D" id="3.40.33.10">
    <property type="entry name" value="CAP"/>
    <property type="match status" value="2"/>
</dbReference>
<evidence type="ECO:0000313" key="4">
    <source>
        <dbReference type="WBParaSite" id="ACOC_0000868301-mRNA-1"/>
    </source>
</evidence>
<proteinExistence type="predicted"/>
<dbReference type="SMART" id="SM00198">
    <property type="entry name" value="SCP"/>
    <property type="match status" value="1"/>
</dbReference>
<dbReference type="WBParaSite" id="ACOC_0000868301-mRNA-1">
    <property type="protein sequence ID" value="ACOC_0000868301-mRNA-1"/>
    <property type="gene ID" value="ACOC_0000868301"/>
</dbReference>
<evidence type="ECO:0000259" key="1">
    <source>
        <dbReference type="SMART" id="SM00198"/>
    </source>
</evidence>
<feature type="domain" description="SCP" evidence="1">
    <location>
        <begin position="23"/>
        <end position="173"/>
    </location>
</feature>
<dbReference type="AlphaFoldDB" id="A0A0R3PSN8"/>
<dbReference type="SUPFAM" id="SSF55797">
    <property type="entry name" value="PR-1-like"/>
    <property type="match status" value="2"/>
</dbReference>
<reference evidence="2 3" key="2">
    <citation type="submission" date="2018-11" db="EMBL/GenBank/DDBJ databases">
        <authorList>
            <consortium name="Pathogen Informatics"/>
        </authorList>
    </citation>
    <scope>NUCLEOTIDE SEQUENCE [LARGE SCALE GENOMIC DNA]</scope>
    <source>
        <strain evidence="2 3">Costa Rica</strain>
    </source>
</reference>
<organism evidence="4">
    <name type="scientific">Angiostrongylus costaricensis</name>
    <name type="common">Nematode worm</name>
    <dbReference type="NCBI Taxonomy" id="334426"/>
    <lineage>
        <taxon>Eukaryota</taxon>
        <taxon>Metazoa</taxon>
        <taxon>Ecdysozoa</taxon>
        <taxon>Nematoda</taxon>
        <taxon>Chromadorea</taxon>
        <taxon>Rhabditida</taxon>
        <taxon>Rhabditina</taxon>
        <taxon>Rhabditomorpha</taxon>
        <taxon>Strongyloidea</taxon>
        <taxon>Metastrongylidae</taxon>
        <taxon>Angiostrongylus</taxon>
    </lineage>
</organism>
<accession>A0A0R3PSN8</accession>
<sequence>MSCPVVLSKLVTFGCQGLTLRDENRAEALDMLNGIRSNVAQGTFQAQNPLPSAKNMAKLAWNCDLERLAQQAVDNCPPNPPPIRPANGRNYVLYGAGSSAIERQLPLRAALLQWSDISNVIWPANNVFDGNAALLPFANMIRARTLSVGCSSATCVGSSATACVFSAPSLVARGLGRNGEYANENAPPASRMDLMGYDCQAEQLALNHVRLCGRQPSSPSARPGYSENIHILETTATDLLGAIQNAIGTFTNELGGNGIPSNMLLTPDVLQRTQRAVARVSKETVRAHYFITMFSRTTTRLYSKASNSFRALLNNELDSIKADGTYKNERVITGPQGVLVQVKGRTEPVLNFCANNYLGLSSHPDVGVFGTLQNTLTTVGFFLFLIFVETSNQLI</sequence>
<dbReference type="Pfam" id="PF00188">
    <property type="entry name" value="CAP"/>
    <property type="match status" value="1"/>
</dbReference>